<evidence type="ECO:0000259" key="4">
    <source>
        <dbReference type="Pfam" id="PF13962"/>
    </source>
</evidence>
<evidence type="ECO:0000313" key="5">
    <source>
        <dbReference type="EMBL" id="KAG9451728.1"/>
    </source>
</evidence>
<sequence length="756" mass="85326">MALGNFSTEAKRSSWGGGEMSRAMGSDGEQREMYEIAREMFRDAMRGKWNAVEEKYRTNPHAPLARITSSADTALHLAVTEGQTEVVRRLTKVVAPETLRLKNDRGDTPLHLAAAHGAVEMCLVFLNADAQLVEARNEDGETPLVLAALHGKSKAFFAIHSKLESGDSGLRHCRRDDGNTILHVAVLGEFFELAFDIIRLYPELVNYNNERGESALHVLAKNPFSFKSGHRFGRIEHILYFCIWVEPLKAKAHSSQYIINQYQEGEHERLVPENCDTCWTVCSLLWKAVNIIAAKCRACALKEDEEDPIENDQDNKDTDQSDEPSTTKKPSKRISFARDQMFPPNYITFFHFLEIVLEFLLVLFGVGIWKIAKLKEKKQKHVWAVQIVEELVIQGSRWGYNEDGSRPLWSLTDTINPNYLPELEDSVQEPVLSSQANKFEVLKPYGLKDKMETPILVAAKTGVIEIVEKILNVFPVSIQDVDEEGKNIILLAVENRQPDVYKLLMKKCMKDWVFQKVDQNGNSALHLAANLGDKRPWIISGAALQMQWEIKWFKFVKQSMPRHFFARLNNRGESAKELFTETHRGLLKEGGKWLTKTAESCSVVAALVATVAFATVTDVPGGIGDDGSPNLQDRFEFSIFAIASLLALCFSVTSLLMFLSILTSRHVVKDFEWNLPRKLVLGLTSLFFSIAAVLVSFCAGHYFVTKERLRYAALPIYVATCIPVVLFAFAQFPLYLDLIKAILTDVPQRTYRDTTV</sequence>
<evidence type="ECO:0000313" key="6">
    <source>
        <dbReference type="Proteomes" id="UP000825729"/>
    </source>
</evidence>
<dbReference type="InterPro" id="IPR002110">
    <property type="entry name" value="Ankyrin_rpt"/>
</dbReference>
<gene>
    <name evidence="5" type="ORF">H6P81_004632</name>
</gene>
<dbReference type="GO" id="GO:0016020">
    <property type="term" value="C:membrane"/>
    <property type="evidence" value="ECO:0007669"/>
    <property type="project" value="TreeGrafter"/>
</dbReference>
<keyword evidence="3" id="KW-0812">Transmembrane</keyword>
<accession>A0AAV7EWQ7</accession>
<keyword evidence="1" id="KW-0040">ANK repeat</keyword>
<feature type="repeat" description="ANK" evidence="1">
    <location>
        <begin position="105"/>
        <end position="137"/>
    </location>
</feature>
<dbReference type="InterPro" id="IPR036770">
    <property type="entry name" value="Ankyrin_rpt-contain_sf"/>
</dbReference>
<dbReference type="PANTHER" id="PTHR24177:SF470">
    <property type="entry name" value="ANKYRIN REPEAT PROTEIN"/>
    <property type="match status" value="1"/>
</dbReference>
<organism evidence="5 6">
    <name type="scientific">Aristolochia fimbriata</name>
    <name type="common">White veined hardy Dutchman's pipe vine</name>
    <dbReference type="NCBI Taxonomy" id="158543"/>
    <lineage>
        <taxon>Eukaryota</taxon>
        <taxon>Viridiplantae</taxon>
        <taxon>Streptophyta</taxon>
        <taxon>Embryophyta</taxon>
        <taxon>Tracheophyta</taxon>
        <taxon>Spermatophyta</taxon>
        <taxon>Magnoliopsida</taxon>
        <taxon>Magnoliidae</taxon>
        <taxon>Piperales</taxon>
        <taxon>Aristolochiaceae</taxon>
        <taxon>Aristolochia</taxon>
    </lineage>
</organism>
<dbReference type="SUPFAM" id="SSF48403">
    <property type="entry name" value="Ankyrin repeat"/>
    <property type="match status" value="2"/>
</dbReference>
<dbReference type="AlphaFoldDB" id="A0AAV7EWQ7"/>
<dbReference type="PANTHER" id="PTHR24177">
    <property type="entry name" value="CASKIN"/>
    <property type="match status" value="1"/>
</dbReference>
<dbReference type="EMBL" id="JAINDJ010000003">
    <property type="protein sequence ID" value="KAG9451728.1"/>
    <property type="molecule type" value="Genomic_DNA"/>
</dbReference>
<keyword evidence="3" id="KW-1133">Transmembrane helix</keyword>
<dbReference type="PROSITE" id="PS50088">
    <property type="entry name" value="ANK_REPEAT"/>
    <property type="match status" value="1"/>
</dbReference>
<evidence type="ECO:0000256" key="3">
    <source>
        <dbReference type="SAM" id="Phobius"/>
    </source>
</evidence>
<feature type="transmembrane region" description="Helical" evidence="3">
    <location>
        <begin position="679"/>
        <end position="704"/>
    </location>
</feature>
<feature type="transmembrane region" description="Helical" evidence="3">
    <location>
        <begin position="346"/>
        <end position="369"/>
    </location>
</feature>
<keyword evidence="6" id="KW-1185">Reference proteome</keyword>
<comment type="caution">
    <text evidence="5">The sequence shown here is derived from an EMBL/GenBank/DDBJ whole genome shotgun (WGS) entry which is preliminary data.</text>
</comment>
<dbReference type="SMART" id="SM00248">
    <property type="entry name" value="ANK"/>
    <property type="match status" value="6"/>
</dbReference>
<proteinExistence type="predicted"/>
<dbReference type="Pfam" id="PF12796">
    <property type="entry name" value="Ank_2"/>
    <property type="match status" value="2"/>
</dbReference>
<dbReference type="Proteomes" id="UP000825729">
    <property type="component" value="Unassembled WGS sequence"/>
</dbReference>
<feature type="region of interest" description="Disordered" evidence="2">
    <location>
        <begin position="307"/>
        <end position="332"/>
    </location>
</feature>
<feature type="region of interest" description="Disordered" evidence="2">
    <location>
        <begin position="1"/>
        <end position="28"/>
    </location>
</feature>
<name>A0AAV7EWQ7_ARIFI</name>
<dbReference type="Pfam" id="PF13962">
    <property type="entry name" value="PGG"/>
    <property type="match status" value="1"/>
</dbReference>
<feature type="transmembrane region" description="Helical" evidence="3">
    <location>
        <begin position="716"/>
        <end position="736"/>
    </location>
</feature>
<dbReference type="PROSITE" id="PS50297">
    <property type="entry name" value="ANK_REP_REGION"/>
    <property type="match status" value="1"/>
</dbReference>
<dbReference type="InterPro" id="IPR026961">
    <property type="entry name" value="PGG_dom"/>
</dbReference>
<evidence type="ECO:0000256" key="2">
    <source>
        <dbReference type="SAM" id="MobiDB-lite"/>
    </source>
</evidence>
<evidence type="ECO:0000256" key="1">
    <source>
        <dbReference type="PROSITE-ProRule" id="PRU00023"/>
    </source>
</evidence>
<feature type="transmembrane region" description="Helical" evidence="3">
    <location>
        <begin position="597"/>
        <end position="617"/>
    </location>
</feature>
<protein>
    <recommendedName>
        <fullName evidence="4">PGG domain-containing protein</fullName>
    </recommendedName>
</protein>
<feature type="transmembrane region" description="Helical" evidence="3">
    <location>
        <begin position="637"/>
        <end position="659"/>
    </location>
</feature>
<feature type="domain" description="PGG" evidence="4">
    <location>
        <begin position="592"/>
        <end position="704"/>
    </location>
</feature>
<keyword evidence="3" id="KW-0472">Membrane</keyword>
<reference evidence="5 6" key="1">
    <citation type="submission" date="2021-07" db="EMBL/GenBank/DDBJ databases">
        <title>The Aristolochia fimbriata genome: insights into angiosperm evolution, floral development and chemical biosynthesis.</title>
        <authorList>
            <person name="Jiao Y."/>
        </authorList>
    </citation>
    <scope>NUCLEOTIDE SEQUENCE [LARGE SCALE GENOMIC DNA]</scope>
    <source>
        <strain evidence="5">IBCAS-2021</strain>
        <tissue evidence="5">Leaf</tissue>
    </source>
</reference>
<dbReference type="Gene3D" id="1.25.40.20">
    <property type="entry name" value="Ankyrin repeat-containing domain"/>
    <property type="match status" value="2"/>
</dbReference>